<dbReference type="Proteomes" id="UP000535543">
    <property type="component" value="Unassembled WGS sequence"/>
</dbReference>
<evidence type="ECO:0000259" key="4">
    <source>
        <dbReference type="SMART" id="SM00822"/>
    </source>
</evidence>
<dbReference type="PRINTS" id="PR00081">
    <property type="entry name" value="GDHRDH"/>
</dbReference>
<reference evidence="5 6" key="2">
    <citation type="submission" date="2020-06" db="EMBL/GenBank/DDBJ databases">
        <title>Antribacter stalactiti gen. nov., sp. nov., a new member of the family Nacardiaceae isolated from a cave.</title>
        <authorList>
            <person name="Kim I.S."/>
        </authorList>
    </citation>
    <scope>NUCLEOTIDE SEQUENCE [LARGE SCALE GENOMIC DNA]</scope>
    <source>
        <strain evidence="5 6">YC2-7</strain>
    </source>
</reference>
<protein>
    <submittedName>
        <fullName evidence="5">SDR family NAD(P)-dependent oxidoreductase</fullName>
    </submittedName>
</protein>
<dbReference type="SUPFAM" id="SSF51735">
    <property type="entry name" value="NAD(P)-binding Rossmann-fold domains"/>
    <property type="match status" value="1"/>
</dbReference>
<dbReference type="RefSeq" id="WP_169589762.1">
    <property type="nucleotide sequence ID" value="NZ_VCQU01000006.1"/>
</dbReference>
<sequence length="337" mass="36466">MNPFKTVGSAVTRPVALVNKALTRPSSRTTPGGIARLLSPKPSLAEALEGRIVMITGASSGIGKAAALEIGRAGGTIVLVARGEDKLRETAEEIQASGGTAHVHPCDLTDLEAIDALVASVLDNYGKIDILVNNAGRSIRRSLTLSYDRFHDFERTMQLNYFAPLRLMLGLLPGMRERRFGQVINISSIGVQTRAPRFAAYIASKSALDTASDAFQAETEDEGVRFTTIHMPLVRTPMIAPTTLYDNFPTLSPEEAGHVICDAIVERPRRYSPAFGRVAAFADSITPEIMDIVRNRGFKMFADSPAATATAGTPVAEERKDSSRQRLFVDITPGTHW</sequence>
<evidence type="ECO:0000313" key="6">
    <source>
        <dbReference type="Proteomes" id="UP000535543"/>
    </source>
</evidence>
<dbReference type="CDD" id="cd05233">
    <property type="entry name" value="SDR_c"/>
    <property type="match status" value="1"/>
</dbReference>
<keyword evidence="2" id="KW-0560">Oxidoreductase</keyword>
<dbReference type="EMBL" id="VCQU01000006">
    <property type="protein sequence ID" value="NMN97156.1"/>
    <property type="molecule type" value="Genomic_DNA"/>
</dbReference>
<dbReference type="GO" id="GO:0016020">
    <property type="term" value="C:membrane"/>
    <property type="evidence" value="ECO:0007669"/>
    <property type="project" value="TreeGrafter"/>
</dbReference>
<name>A0A848KHA8_9NOCA</name>
<dbReference type="Pfam" id="PF00106">
    <property type="entry name" value="adh_short"/>
    <property type="match status" value="1"/>
</dbReference>
<evidence type="ECO:0000313" key="5">
    <source>
        <dbReference type="EMBL" id="NMN97156.1"/>
    </source>
</evidence>
<feature type="domain" description="Ketoreductase" evidence="4">
    <location>
        <begin position="51"/>
        <end position="237"/>
    </location>
</feature>
<gene>
    <name evidence="5" type="ORF">FGL95_19120</name>
</gene>
<dbReference type="InterPro" id="IPR036291">
    <property type="entry name" value="NAD(P)-bd_dom_sf"/>
</dbReference>
<dbReference type="SMART" id="SM00822">
    <property type="entry name" value="PKS_KR"/>
    <property type="match status" value="1"/>
</dbReference>
<organism evidence="5 6">
    <name type="scientific">Antrihabitans stalactiti</name>
    <dbReference type="NCBI Taxonomy" id="2584121"/>
    <lineage>
        <taxon>Bacteria</taxon>
        <taxon>Bacillati</taxon>
        <taxon>Actinomycetota</taxon>
        <taxon>Actinomycetes</taxon>
        <taxon>Mycobacteriales</taxon>
        <taxon>Nocardiaceae</taxon>
        <taxon>Antrihabitans</taxon>
    </lineage>
</organism>
<dbReference type="GO" id="GO:0016491">
    <property type="term" value="F:oxidoreductase activity"/>
    <property type="evidence" value="ECO:0007669"/>
    <property type="project" value="UniProtKB-KW"/>
</dbReference>
<comment type="caution">
    <text evidence="5">The sequence shown here is derived from an EMBL/GenBank/DDBJ whole genome shotgun (WGS) entry which is preliminary data.</text>
</comment>
<comment type="similarity">
    <text evidence="1 3">Belongs to the short-chain dehydrogenases/reductases (SDR) family.</text>
</comment>
<dbReference type="AlphaFoldDB" id="A0A848KHA8"/>
<dbReference type="InterPro" id="IPR057326">
    <property type="entry name" value="KR_dom"/>
</dbReference>
<evidence type="ECO:0000256" key="3">
    <source>
        <dbReference type="RuleBase" id="RU000363"/>
    </source>
</evidence>
<keyword evidence="6" id="KW-1185">Reference proteome</keyword>
<evidence type="ECO:0000256" key="2">
    <source>
        <dbReference type="ARBA" id="ARBA00023002"/>
    </source>
</evidence>
<dbReference type="InterPro" id="IPR002347">
    <property type="entry name" value="SDR_fam"/>
</dbReference>
<dbReference type="Gene3D" id="3.40.50.720">
    <property type="entry name" value="NAD(P)-binding Rossmann-like Domain"/>
    <property type="match status" value="1"/>
</dbReference>
<dbReference type="PRINTS" id="PR00080">
    <property type="entry name" value="SDRFAMILY"/>
</dbReference>
<dbReference type="PANTHER" id="PTHR44196">
    <property type="entry name" value="DEHYDROGENASE/REDUCTASE SDR FAMILY MEMBER 7B"/>
    <property type="match status" value="1"/>
</dbReference>
<accession>A0A848KHA8</accession>
<dbReference type="PANTHER" id="PTHR44196:SF1">
    <property type="entry name" value="DEHYDROGENASE_REDUCTASE SDR FAMILY MEMBER 7B"/>
    <property type="match status" value="1"/>
</dbReference>
<reference evidence="5 6" key="1">
    <citation type="submission" date="2019-05" db="EMBL/GenBank/DDBJ databases">
        <authorList>
            <person name="Lee S.D."/>
        </authorList>
    </citation>
    <scope>NUCLEOTIDE SEQUENCE [LARGE SCALE GENOMIC DNA]</scope>
    <source>
        <strain evidence="5 6">YC2-7</strain>
    </source>
</reference>
<proteinExistence type="inferred from homology"/>
<evidence type="ECO:0000256" key="1">
    <source>
        <dbReference type="ARBA" id="ARBA00006484"/>
    </source>
</evidence>